<dbReference type="InterPro" id="IPR050090">
    <property type="entry name" value="Tyrosine_recombinase_XerCD"/>
</dbReference>
<dbReference type="Proteomes" id="UP001157138">
    <property type="component" value="Unassembled WGS sequence"/>
</dbReference>
<evidence type="ECO:0000256" key="2">
    <source>
        <dbReference type="ARBA" id="ARBA00023172"/>
    </source>
</evidence>
<dbReference type="RefSeq" id="WP_284190980.1">
    <property type="nucleotide sequence ID" value="NZ_BSPW01000019.1"/>
</dbReference>
<dbReference type="InterPro" id="IPR002104">
    <property type="entry name" value="Integrase_catalytic"/>
</dbReference>
<name>A0ABQ6EW85_9VIBR</name>
<dbReference type="InterPro" id="IPR011010">
    <property type="entry name" value="DNA_brk_join_enz"/>
</dbReference>
<protein>
    <submittedName>
        <fullName evidence="4">Integrase</fullName>
    </submittedName>
</protein>
<dbReference type="SUPFAM" id="SSF56349">
    <property type="entry name" value="DNA breaking-rejoining enzymes"/>
    <property type="match status" value="1"/>
</dbReference>
<evidence type="ECO:0000313" key="5">
    <source>
        <dbReference type="Proteomes" id="UP001157138"/>
    </source>
</evidence>
<dbReference type="PROSITE" id="PS51898">
    <property type="entry name" value="TYR_RECOMBINASE"/>
    <property type="match status" value="1"/>
</dbReference>
<evidence type="ECO:0000259" key="3">
    <source>
        <dbReference type="PROSITE" id="PS51898"/>
    </source>
</evidence>
<keyword evidence="1" id="KW-0229">DNA integration</keyword>
<dbReference type="PANTHER" id="PTHR30349:SF94">
    <property type="entry name" value="INTEGRASE_RECOMBINASE HI_1414-RELATED"/>
    <property type="match status" value="1"/>
</dbReference>
<proteinExistence type="predicted"/>
<dbReference type="EMBL" id="BSPW01000019">
    <property type="protein sequence ID" value="GLT17059.1"/>
    <property type="molecule type" value="Genomic_DNA"/>
</dbReference>
<evidence type="ECO:0000313" key="4">
    <source>
        <dbReference type="EMBL" id="GLT17059.1"/>
    </source>
</evidence>
<dbReference type="CDD" id="cd00796">
    <property type="entry name" value="INT_Rci_Hp1_C"/>
    <property type="match status" value="1"/>
</dbReference>
<gene>
    <name evidence="4" type="ORF">GCM10007938_08360</name>
</gene>
<evidence type="ECO:0000256" key="1">
    <source>
        <dbReference type="ARBA" id="ARBA00022908"/>
    </source>
</evidence>
<comment type="caution">
    <text evidence="4">The sequence shown here is derived from an EMBL/GenBank/DDBJ whole genome shotgun (WGS) entry which is preliminary data.</text>
</comment>
<dbReference type="Pfam" id="PF00589">
    <property type="entry name" value="Phage_integrase"/>
    <property type="match status" value="1"/>
</dbReference>
<dbReference type="InterPro" id="IPR013762">
    <property type="entry name" value="Integrase-like_cat_sf"/>
</dbReference>
<accession>A0ABQ6EW85</accession>
<dbReference type="Gene3D" id="1.10.443.10">
    <property type="entry name" value="Intergrase catalytic core"/>
    <property type="match status" value="1"/>
</dbReference>
<keyword evidence="5" id="KW-1185">Reference proteome</keyword>
<reference evidence="5" key="1">
    <citation type="journal article" date="2019" name="Int. J. Syst. Evol. Microbiol.">
        <title>The Global Catalogue of Microorganisms (GCM) 10K type strain sequencing project: providing services to taxonomists for standard genome sequencing and annotation.</title>
        <authorList>
            <consortium name="The Broad Institute Genomics Platform"/>
            <consortium name="The Broad Institute Genome Sequencing Center for Infectious Disease"/>
            <person name="Wu L."/>
            <person name="Ma J."/>
        </authorList>
    </citation>
    <scope>NUCLEOTIDE SEQUENCE [LARGE SCALE GENOMIC DNA]</scope>
    <source>
        <strain evidence="5">NBRC 108723</strain>
    </source>
</reference>
<organism evidence="4 5">
    <name type="scientific">Vibrio zhanjiangensis</name>
    <dbReference type="NCBI Taxonomy" id="1046128"/>
    <lineage>
        <taxon>Bacteria</taxon>
        <taxon>Pseudomonadati</taxon>
        <taxon>Pseudomonadota</taxon>
        <taxon>Gammaproteobacteria</taxon>
        <taxon>Vibrionales</taxon>
        <taxon>Vibrionaceae</taxon>
        <taxon>Vibrio</taxon>
    </lineage>
</organism>
<dbReference type="PANTHER" id="PTHR30349">
    <property type="entry name" value="PHAGE INTEGRASE-RELATED"/>
    <property type="match status" value="1"/>
</dbReference>
<keyword evidence="2" id="KW-0233">DNA recombination</keyword>
<feature type="domain" description="Tyr recombinase" evidence="3">
    <location>
        <begin position="177"/>
        <end position="353"/>
    </location>
</feature>
<sequence>MASFTLEKRKTSKGVLRYRCVVRLKKGNDVVYRESRTFGKKADAKAWGTALVSKLETHGLPGKNPEVTVRELLIMYLNEPYIAKSIGRSKRYGLNMLIDTELAKIQANKLTVANLVQHCKDRNDAGTSPQTVSGDISYLRSVLRAAKPIFGIDVNDSVVQEAYYTLYQHNLIAKSNRRSRRPDTSELNRIKVELRKRQEHHAAHIPFLDILDFSILSCMRIGEVCKILWEDVDEGTRAVKVRDRKDPRKKEGNHMWVPLLGEAWEILNRQPKSCDRIFPYNSKSVSAGFQRVRSSLGIQDLRYHDLRREGASRLFEQGFSIEEVAQVTGHRNLNTLWQIYTELFPNRVHEKFNSLQRLKQMDQEL</sequence>